<dbReference type="OrthoDB" id="9792335at2"/>
<dbReference type="InterPro" id="IPR050072">
    <property type="entry name" value="Peptidase_M20A"/>
</dbReference>
<dbReference type="InterPro" id="IPR036264">
    <property type="entry name" value="Bact_exopeptidase_dim_dom"/>
</dbReference>
<dbReference type="Pfam" id="PF01546">
    <property type="entry name" value="Peptidase_M20"/>
    <property type="match status" value="1"/>
</dbReference>
<dbReference type="GO" id="GO:0046872">
    <property type="term" value="F:metal ion binding"/>
    <property type="evidence" value="ECO:0007669"/>
    <property type="project" value="UniProtKB-KW"/>
</dbReference>
<gene>
    <name evidence="5" type="ORF">SAMN04488023_12254</name>
</gene>
<proteinExistence type="predicted"/>
<dbReference type="GO" id="GO:0008777">
    <property type="term" value="F:acetylornithine deacetylase activity"/>
    <property type="evidence" value="ECO:0007669"/>
    <property type="project" value="TreeGrafter"/>
</dbReference>
<dbReference type="RefSeq" id="WP_090886345.1">
    <property type="nucleotide sequence ID" value="NZ_FOGG01000022.1"/>
</dbReference>
<dbReference type="GO" id="GO:0006526">
    <property type="term" value="P:L-arginine biosynthetic process"/>
    <property type="evidence" value="ECO:0007669"/>
    <property type="project" value="TreeGrafter"/>
</dbReference>
<evidence type="ECO:0000256" key="1">
    <source>
        <dbReference type="ARBA" id="ARBA00022723"/>
    </source>
</evidence>
<dbReference type="PANTHER" id="PTHR43808">
    <property type="entry name" value="ACETYLORNITHINE DEACETYLASE"/>
    <property type="match status" value="1"/>
</dbReference>
<evidence type="ECO:0000256" key="2">
    <source>
        <dbReference type="ARBA" id="ARBA00022801"/>
    </source>
</evidence>
<dbReference type="SUPFAM" id="SSF55031">
    <property type="entry name" value="Bacterial exopeptidase dimerisation domain"/>
    <property type="match status" value="1"/>
</dbReference>
<dbReference type="PANTHER" id="PTHR43808:SF31">
    <property type="entry name" value="N-ACETYL-L-CITRULLINE DEACETYLASE"/>
    <property type="match status" value="1"/>
</dbReference>
<keyword evidence="2" id="KW-0378">Hydrolase</keyword>
<dbReference type="Proteomes" id="UP000199572">
    <property type="component" value="Unassembled WGS sequence"/>
</dbReference>
<evidence type="ECO:0000313" key="5">
    <source>
        <dbReference type="EMBL" id="SER96110.1"/>
    </source>
</evidence>
<dbReference type="Pfam" id="PF07687">
    <property type="entry name" value="M20_dimer"/>
    <property type="match status" value="1"/>
</dbReference>
<dbReference type="SUPFAM" id="SSF53187">
    <property type="entry name" value="Zn-dependent exopeptidases"/>
    <property type="match status" value="1"/>
</dbReference>
<protein>
    <submittedName>
        <fullName evidence="5">Acetylornithine deacetylase</fullName>
    </submittedName>
</protein>
<dbReference type="STRING" id="390241.SAMN04488023_12254"/>
<name>A0A1H9TFJ5_9SPHI</name>
<dbReference type="InterPro" id="IPR002933">
    <property type="entry name" value="Peptidase_M20"/>
</dbReference>
<dbReference type="InterPro" id="IPR011650">
    <property type="entry name" value="Peptidase_M20_dimer"/>
</dbReference>
<sequence length="387" mass="42749">MNNNFRTHIAGVPDLNSLYQEAVELLSRLINTPSISGEEQEAANLAAQFLADHGVDAFRRYNNVWCYNRYQSSSKPTILLISHHDTPKPIKLNSDPFHPIIKEERIYGLGSNDAGGTLVALLATFLYFFENPDLPFNLCFAATAEEENSGAHGIRSILDVLKQADFAIVGEPTAMQMAVAEKGSMVIDCKVKGISGHAAREEGENAIYRALKDIDWFKNYLFPIMDGCPQPVKMTVTEISGGTQHNVIPAACSFTVDIRFDHNYTPREIINTIINHTQCEFDVRPNVSKPSAINLLHPIVIAGISLGIKTYLSPTSSDQCWLDMPSIKIGPGNPTCSHTENEFIGVEQIEEGINIYIKLLTQIDLSSWSTKNKVKASVINQKGISLV</sequence>
<dbReference type="Gene3D" id="3.30.70.360">
    <property type="match status" value="1"/>
</dbReference>
<evidence type="ECO:0000256" key="3">
    <source>
        <dbReference type="ARBA" id="ARBA00023285"/>
    </source>
</evidence>
<evidence type="ECO:0000259" key="4">
    <source>
        <dbReference type="Pfam" id="PF07687"/>
    </source>
</evidence>
<keyword evidence="1" id="KW-0479">Metal-binding</keyword>
<keyword evidence="3" id="KW-0170">Cobalt</keyword>
<dbReference type="Gene3D" id="3.40.630.10">
    <property type="entry name" value="Zn peptidases"/>
    <property type="match status" value="1"/>
</dbReference>
<organism evidence="5 6">
    <name type="scientific">Pedobacter rhizosphaerae</name>
    <dbReference type="NCBI Taxonomy" id="390241"/>
    <lineage>
        <taxon>Bacteria</taxon>
        <taxon>Pseudomonadati</taxon>
        <taxon>Bacteroidota</taxon>
        <taxon>Sphingobacteriia</taxon>
        <taxon>Sphingobacteriales</taxon>
        <taxon>Sphingobacteriaceae</taxon>
        <taxon>Pedobacter</taxon>
    </lineage>
</organism>
<reference evidence="5 6" key="1">
    <citation type="submission" date="2016-10" db="EMBL/GenBank/DDBJ databases">
        <authorList>
            <person name="de Groot N.N."/>
        </authorList>
    </citation>
    <scope>NUCLEOTIDE SEQUENCE [LARGE SCALE GENOMIC DNA]</scope>
    <source>
        <strain evidence="5 6">DSM 18610</strain>
    </source>
</reference>
<accession>A0A1H9TFJ5</accession>
<feature type="domain" description="Peptidase M20 dimerisation" evidence="4">
    <location>
        <begin position="179"/>
        <end position="276"/>
    </location>
</feature>
<keyword evidence="6" id="KW-1185">Reference proteome</keyword>
<evidence type="ECO:0000313" key="6">
    <source>
        <dbReference type="Proteomes" id="UP000199572"/>
    </source>
</evidence>
<dbReference type="EMBL" id="FOGG01000022">
    <property type="protein sequence ID" value="SER96110.1"/>
    <property type="molecule type" value="Genomic_DNA"/>
</dbReference>
<dbReference type="AlphaFoldDB" id="A0A1H9TFJ5"/>